<dbReference type="PANTHER" id="PTHR43396:SF6">
    <property type="entry name" value="ABL201WP"/>
    <property type="match status" value="1"/>
</dbReference>
<dbReference type="FunCoup" id="G8YKQ9">
    <property type="interactions" value="59"/>
</dbReference>
<dbReference type="GO" id="GO:0071949">
    <property type="term" value="F:FAD binding"/>
    <property type="evidence" value="ECO:0007669"/>
    <property type="project" value="TreeGrafter"/>
</dbReference>
<dbReference type="STRING" id="559304.G8YKQ9"/>
<gene>
    <name evidence="3" type="primary">Piso0_001415</name>
    <name evidence="3" type="ORF">GNLVRS01_PISO0F05989g</name>
</gene>
<dbReference type="eggNOG" id="KOG3378">
    <property type="taxonomic scope" value="Eukaryota"/>
</dbReference>
<dbReference type="InterPro" id="IPR012292">
    <property type="entry name" value="Globin/Proto"/>
</dbReference>
<evidence type="ECO:0000313" key="3">
    <source>
        <dbReference type="EMBL" id="CCE88643.1"/>
    </source>
</evidence>
<feature type="region of interest" description="Disordered" evidence="1">
    <location>
        <begin position="249"/>
        <end position="295"/>
    </location>
</feature>
<dbReference type="Proteomes" id="UP000005222">
    <property type="component" value="Chromosome F"/>
</dbReference>
<organism evidence="3 4">
    <name type="scientific">Pichia sorbitophila (strain ATCC MYA-4447 / BCRC 22081 / CBS 7064 / NBRC 10061 / NRRL Y-12695)</name>
    <name type="common">Hybrid yeast</name>
    <dbReference type="NCBI Taxonomy" id="559304"/>
    <lineage>
        <taxon>Eukaryota</taxon>
        <taxon>Fungi</taxon>
        <taxon>Dikarya</taxon>
        <taxon>Ascomycota</taxon>
        <taxon>Saccharomycotina</taxon>
        <taxon>Pichiomycetes</taxon>
        <taxon>Debaryomycetaceae</taxon>
        <taxon>Millerozyma</taxon>
    </lineage>
</organism>
<dbReference type="InterPro" id="IPR000971">
    <property type="entry name" value="Globin"/>
</dbReference>
<dbReference type="PROSITE" id="PS01033">
    <property type="entry name" value="GLOBIN"/>
    <property type="match status" value="1"/>
</dbReference>
<dbReference type="GO" id="GO:0008941">
    <property type="term" value="F:nitric oxide dioxygenase NAD(P)H activity"/>
    <property type="evidence" value="ECO:0007669"/>
    <property type="project" value="TreeGrafter"/>
</dbReference>
<protein>
    <submittedName>
        <fullName evidence="3">Piso0_001415 protein</fullName>
    </submittedName>
</protein>
<name>G8YKQ9_PICSO</name>
<dbReference type="InterPro" id="IPR044399">
    <property type="entry name" value="Mb-like_M"/>
</dbReference>
<accession>G8YKQ9</accession>
<dbReference type="CDD" id="cd01040">
    <property type="entry name" value="Mb-like"/>
    <property type="match status" value="1"/>
</dbReference>
<dbReference type="AlphaFoldDB" id="G8YKQ9"/>
<feature type="compositionally biased region" description="Polar residues" evidence="1">
    <location>
        <begin position="249"/>
        <end position="264"/>
    </location>
</feature>
<dbReference type="SUPFAM" id="SSF46458">
    <property type="entry name" value="Globin-like"/>
    <property type="match status" value="1"/>
</dbReference>
<dbReference type="GO" id="GO:0046210">
    <property type="term" value="P:nitric oxide catabolic process"/>
    <property type="evidence" value="ECO:0007669"/>
    <property type="project" value="TreeGrafter"/>
</dbReference>
<dbReference type="PANTHER" id="PTHR43396">
    <property type="entry name" value="FLAVOHEMOPROTEIN"/>
    <property type="match status" value="1"/>
</dbReference>
<dbReference type="EMBL" id="FO082054">
    <property type="protein sequence ID" value="CCE88643.1"/>
    <property type="molecule type" value="Genomic_DNA"/>
</dbReference>
<dbReference type="InParanoid" id="G8YKQ9"/>
<dbReference type="OrthoDB" id="436496at2759"/>
<dbReference type="InterPro" id="IPR009050">
    <property type="entry name" value="Globin-like_sf"/>
</dbReference>
<feature type="domain" description="Globin" evidence="2">
    <location>
        <begin position="56"/>
        <end position="200"/>
    </location>
</feature>
<dbReference type="Pfam" id="PF00042">
    <property type="entry name" value="Globin"/>
    <property type="match status" value="1"/>
</dbReference>
<dbReference type="GO" id="GO:0071500">
    <property type="term" value="P:cellular response to nitrosative stress"/>
    <property type="evidence" value="ECO:0007669"/>
    <property type="project" value="TreeGrafter"/>
</dbReference>
<dbReference type="GO" id="GO:0019825">
    <property type="term" value="F:oxygen binding"/>
    <property type="evidence" value="ECO:0007669"/>
    <property type="project" value="InterPro"/>
</dbReference>
<sequence length="295" mass="33433">MDSGRRDSVSSSNYQLTRVDTNHSLNSLLAYQPIYRVSLNLSKREIALIRYAWNTTLSEEPLASIVPGSYPPEKTNTRKGTSSVAGSRFCLQFYSNLLSLEPHLEDLFPSIKHQAVAFAGVLSLAIAQLENLSALDDYMMNLAKRHSRILNIESSHFELMGEALIQTFHERFPGKFTSELEELWVKVYLYLSNTLLQYGIDPHLDFSSSKSYSYSSTPTRSSLSSRSTLGSDNYTYKQLLRSSTRSTNDLNSMLSYQNSNNTEYMESPPQPEPKTSRFSASFPKKNTLFSKFRMG</sequence>
<evidence type="ECO:0000259" key="2">
    <source>
        <dbReference type="PROSITE" id="PS01033"/>
    </source>
</evidence>
<dbReference type="Gene3D" id="1.10.490.10">
    <property type="entry name" value="Globins"/>
    <property type="match status" value="1"/>
</dbReference>
<dbReference type="HOGENOM" id="CLU_035143_2_0_1"/>
<proteinExistence type="predicted"/>
<reference evidence="3 4" key="1">
    <citation type="journal article" date="2012" name="G3 (Bethesda)">
        <title>Pichia sorbitophila, an interspecies yeast hybrid reveals early steps of genome resolution following polyploidization.</title>
        <authorList>
            <person name="Leh Louis V."/>
            <person name="Despons L."/>
            <person name="Friedrich A."/>
            <person name="Martin T."/>
            <person name="Durrens P."/>
            <person name="Casaregola S."/>
            <person name="Neuveglise C."/>
            <person name="Fairhead C."/>
            <person name="Marck C."/>
            <person name="Cruz J.A."/>
            <person name="Straub M.L."/>
            <person name="Kugler V."/>
            <person name="Sacerdot C."/>
            <person name="Uzunov Z."/>
            <person name="Thierry A."/>
            <person name="Weiss S."/>
            <person name="Bleykasten C."/>
            <person name="De Montigny J."/>
            <person name="Jacques N."/>
            <person name="Jung P."/>
            <person name="Lemaire M."/>
            <person name="Mallet S."/>
            <person name="Morel G."/>
            <person name="Richard G.F."/>
            <person name="Sarkar A."/>
            <person name="Savel G."/>
            <person name="Schacherer J."/>
            <person name="Seret M.L."/>
            <person name="Talla E."/>
            <person name="Samson G."/>
            <person name="Jubin C."/>
            <person name="Poulain J."/>
            <person name="Vacherie B."/>
            <person name="Barbe V."/>
            <person name="Pelletier E."/>
            <person name="Sherman D.J."/>
            <person name="Westhof E."/>
            <person name="Weissenbach J."/>
            <person name="Baret P.V."/>
            <person name="Wincker P."/>
            <person name="Gaillardin C."/>
            <person name="Dujon B."/>
            <person name="Souciet J.L."/>
        </authorList>
    </citation>
    <scope>NUCLEOTIDE SEQUENCE [LARGE SCALE GENOMIC DNA]</scope>
    <source>
        <strain evidence="4">ATCC MYA-4447 / BCRC 22081 / CBS 7064 / NBRC 10061 / NRRL Y-12695</strain>
    </source>
</reference>
<evidence type="ECO:0000313" key="4">
    <source>
        <dbReference type="Proteomes" id="UP000005222"/>
    </source>
</evidence>
<dbReference type="GO" id="GO:0020037">
    <property type="term" value="F:heme binding"/>
    <property type="evidence" value="ECO:0007669"/>
    <property type="project" value="InterPro"/>
</dbReference>
<evidence type="ECO:0000256" key="1">
    <source>
        <dbReference type="SAM" id="MobiDB-lite"/>
    </source>
</evidence>
<keyword evidence="4" id="KW-1185">Reference proteome</keyword>
<dbReference type="OMA" id="EYPYHEI"/>